<keyword evidence="8" id="KW-0378">Hydrolase</keyword>
<keyword evidence="9" id="KW-0862">Zinc</keyword>
<feature type="domain" description="Peptidase M20 dimerisation" evidence="11">
    <location>
        <begin position="197"/>
        <end position="302"/>
    </location>
</feature>
<keyword evidence="10" id="KW-0170">Cobalt</keyword>
<comment type="subcellular location">
    <subcellularLocation>
        <location evidence="2">Cytoplasm</location>
    </subcellularLocation>
</comment>
<dbReference type="Proteomes" id="UP000034883">
    <property type="component" value="Chromosome"/>
</dbReference>
<evidence type="ECO:0000256" key="5">
    <source>
        <dbReference type="ARBA" id="ARBA00022571"/>
    </source>
</evidence>
<protein>
    <submittedName>
        <fullName evidence="12">Acetylornithine deacetylase</fullName>
    </submittedName>
</protein>
<dbReference type="GO" id="GO:0008777">
    <property type="term" value="F:acetylornithine deacetylase activity"/>
    <property type="evidence" value="ECO:0007669"/>
    <property type="project" value="TreeGrafter"/>
</dbReference>
<proteinExistence type="inferred from homology"/>
<dbReference type="GO" id="GO:0006526">
    <property type="term" value="P:L-arginine biosynthetic process"/>
    <property type="evidence" value="ECO:0007669"/>
    <property type="project" value="UniProtKB-KW"/>
</dbReference>
<dbReference type="AlphaFoldDB" id="A0A0F6W1Y2"/>
<dbReference type="Gene3D" id="3.40.630.10">
    <property type="entry name" value="Zn peptidases"/>
    <property type="match status" value="1"/>
</dbReference>
<comment type="cofactor">
    <cofactor evidence="1">
        <name>Zn(2+)</name>
        <dbReference type="ChEBI" id="CHEBI:29105"/>
    </cofactor>
</comment>
<dbReference type="NCBIfam" id="TIGR01892">
    <property type="entry name" value="AcOrn-deacetyl"/>
    <property type="match status" value="1"/>
</dbReference>
<dbReference type="NCBIfam" id="NF003474">
    <property type="entry name" value="PRK05111.1"/>
    <property type="match status" value="1"/>
</dbReference>
<dbReference type="PANTHER" id="PTHR43808">
    <property type="entry name" value="ACETYLORNITHINE DEACETYLASE"/>
    <property type="match status" value="1"/>
</dbReference>
<evidence type="ECO:0000313" key="13">
    <source>
        <dbReference type="Proteomes" id="UP000034883"/>
    </source>
</evidence>
<dbReference type="PROSITE" id="PS00759">
    <property type="entry name" value="ARGE_DAPE_CPG2_2"/>
    <property type="match status" value="1"/>
</dbReference>
<dbReference type="InterPro" id="IPR002933">
    <property type="entry name" value="Peptidase_M20"/>
</dbReference>
<gene>
    <name evidence="12" type="ORF">DB32_002345</name>
</gene>
<evidence type="ECO:0000256" key="2">
    <source>
        <dbReference type="ARBA" id="ARBA00004496"/>
    </source>
</evidence>
<evidence type="ECO:0000256" key="3">
    <source>
        <dbReference type="ARBA" id="ARBA00005691"/>
    </source>
</evidence>
<evidence type="ECO:0000313" key="12">
    <source>
        <dbReference type="EMBL" id="AKF05196.1"/>
    </source>
</evidence>
<organism evidence="12 13">
    <name type="scientific">Sandaracinus amylolyticus</name>
    <dbReference type="NCBI Taxonomy" id="927083"/>
    <lineage>
        <taxon>Bacteria</taxon>
        <taxon>Pseudomonadati</taxon>
        <taxon>Myxococcota</taxon>
        <taxon>Polyangia</taxon>
        <taxon>Polyangiales</taxon>
        <taxon>Sandaracinaceae</taxon>
        <taxon>Sandaracinus</taxon>
    </lineage>
</organism>
<evidence type="ECO:0000256" key="10">
    <source>
        <dbReference type="ARBA" id="ARBA00023285"/>
    </source>
</evidence>
<dbReference type="GO" id="GO:0046872">
    <property type="term" value="F:metal ion binding"/>
    <property type="evidence" value="ECO:0007669"/>
    <property type="project" value="UniProtKB-KW"/>
</dbReference>
<evidence type="ECO:0000256" key="7">
    <source>
        <dbReference type="ARBA" id="ARBA00022723"/>
    </source>
</evidence>
<evidence type="ECO:0000256" key="1">
    <source>
        <dbReference type="ARBA" id="ARBA00001947"/>
    </source>
</evidence>
<dbReference type="SUPFAM" id="SSF55031">
    <property type="entry name" value="Bacterial exopeptidase dimerisation domain"/>
    <property type="match status" value="1"/>
</dbReference>
<keyword evidence="7" id="KW-0479">Metal-binding</keyword>
<evidence type="ECO:0000256" key="8">
    <source>
        <dbReference type="ARBA" id="ARBA00022801"/>
    </source>
</evidence>
<evidence type="ECO:0000256" key="6">
    <source>
        <dbReference type="ARBA" id="ARBA00022605"/>
    </source>
</evidence>
<keyword evidence="13" id="KW-1185">Reference proteome</keyword>
<dbReference type="SUPFAM" id="SSF53187">
    <property type="entry name" value="Zn-dependent exopeptidases"/>
    <property type="match status" value="1"/>
</dbReference>
<dbReference type="Gene3D" id="3.30.70.360">
    <property type="match status" value="1"/>
</dbReference>
<dbReference type="InterPro" id="IPR050072">
    <property type="entry name" value="Peptidase_M20A"/>
</dbReference>
<dbReference type="Pfam" id="PF07687">
    <property type="entry name" value="M20_dimer"/>
    <property type="match status" value="1"/>
</dbReference>
<evidence type="ECO:0000259" key="11">
    <source>
        <dbReference type="Pfam" id="PF07687"/>
    </source>
</evidence>
<dbReference type="KEGG" id="samy:DB32_002345"/>
<accession>A0A0F6W1Y2</accession>
<reference evidence="12 13" key="1">
    <citation type="submission" date="2015-03" db="EMBL/GenBank/DDBJ databases">
        <title>Genome assembly of Sandaracinus amylolyticus DSM 53668.</title>
        <authorList>
            <person name="Sharma G."/>
            <person name="Subramanian S."/>
        </authorList>
    </citation>
    <scope>NUCLEOTIDE SEQUENCE [LARGE SCALE GENOMIC DNA]</scope>
    <source>
        <strain evidence="12 13">DSM 53668</strain>
    </source>
</reference>
<evidence type="ECO:0000256" key="4">
    <source>
        <dbReference type="ARBA" id="ARBA00022490"/>
    </source>
</evidence>
<evidence type="ECO:0000256" key="9">
    <source>
        <dbReference type="ARBA" id="ARBA00022833"/>
    </source>
</evidence>
<dbReference type="InterPro" id="IPR001261">
    <property type="entry name" value="ArgE/DapE_CS"/>
</dbReference>
<dbReference type="GO" id="GO:0005737">
    <property type="term" value="C:cytoplasm"/>
    <property type="evidence" value="ECO:0007669"/>
    <property type="project" value="UniProtKB-SubCell"/>
</dbReference>
<keyword evidence="4" id="KW-0963">Cytoplasm</keyword>
<dbReference type="STRING" id="927083.DB32_002345"/>
<dbReference type="InterPro" id="IPR010169">
    <property type="entry name" value="AcOrn-deacetyl"/>
</dbReference>
<dbReference type="InterPro" id="IPR036264">
    <property type="entry name" value="Bact_exopeptidase_dim_dom"/>
</dbReference>
<dbReference type="InterPro" id="IPR011650">
    <property type="entry name" value="Peptidase_M20_dimer"/>
</dbReference>
<dbReference type="CDD" id="cd03894">
    <property type="entry name" value="M20_ArgE"/>
    <property type="match status" value="1"/>
</dbReference>
<dbReference type="PANTHER" id="PTHR43808:SF1">
    <property type="entry name" value="ACETYLORNITHINE DEACETYLASE"/>
    <property type="match status" value="1"/>
</dbReference>
<dbReference type="FunFam" id="3.30.70.360:FF:000003">
    <property type="entry name" value="Acetylornithine deacetylase"/>
    <property type="match status" value="1"/>
</dbReference>
<dbReference type="Pfam" id="PF01546">
    <property type="entry name" value="Peptidase_M20"/>
    <property type="match status" value="1"/>
</dbReference>
<sequence>MHRATISQRRAAFLLDPRAMSSRLLTQIGELIATPSVSSVRPEFDMGNRDVIDRLATWLDDEGFAVEVMEVDAHGGGPKANLIATRGRGPGGLVLAGHTDTVPFDEGKWSSDPFRATERDGKLYGLGTSDMKSFLAIAIEAARRTRDLPQHAPLTILATADEECGMSGARALLAAQKPGGSCAVIGEPTGLRPVRMHKGVSMEFLRLLGRSGHSSDPSLGASALEGMRRAMNAMVAVREQLEASHRRDDLKPPTTTMNLGNIHGGDNPNRICAHCELQFDLRVLPGMDDAIVRRDLHAAIRHAIAGLGLTMEAGPLHDPIPPFETPASAAIVRAAEELTGHAAGAVSFGTEAPFLSKLGLDTIVLGPGDIDVAHQPDEFLALDRIEPCIDLLTKLIAKLCGGPS</sequence>
<comment type="similarity">
    <text evidence="3">Belongs to the peptidase M20A family. ArgE subfamily.</text>
</comment>
<name>A0A0F6W1Y2_9BACT</name>
<keyword evidence="6" id="KW-0028">Amino-acid biosynthesis</keyword>
<dbReference type="EMBL" id="CP011125">
    <property type="protein sequence ID" value="AKF05196.1"/>
    <property type="molecule type" value="Genomic_DNA"/>
</dbReference>
<keyword evidence="5" id="KW-0055">Arginine biosynthesis</keyword>